<gene>
    <name evidence="3" type="ORF">BJX66DRAFT_109093</name>
</gene>
<comment type="caution">
    <text evidence="3">The sequence shown here is derived from an EMBL/GenBank/DDBJ whole genome shotgun (WGS) entry which is preliminary data.</text>
</comment>
<organism evidence="3 4">
    <name type="scientific">Aspergillus keveii</name>
    <dbReference type="NCBI Taxonomy" id="714993"/>
    <lineage>
        <taxon>Eukaryota</taxon>
        <taxon>Fungi</taxon>
        <taxon>Dikarya</taxon>
        <taxon>Ascomycota</taxon>
        <taxon>Pezizomycotina</taxon>
        <taxon>Eurotiomycetes</taxon>
        <taxon>Eurotiomycetidae</taxon>
        <taxon>Eurotiales</taxon>
        <taxon>Aspergillaceae</taxon>
        <taxon>Aspergillus</taxon>
        <taxon>Aspergillus subgen. Nidulantes</taxon>
    </lineage>
</organism>
<reference evidence="3 4" key="1">
    <citation type="submission" date="2024-07" db="EMBL/GenBank/DDBJ databases">
        <title>Section-level genome sequencing and comparative genomics of Aspergillus sections Usti and Cavernicolus.</title>
        <authorList>
            <consortium name="Lawrence Berkeley National Laboratory"/>
            <person name="Nybo J.L."/>
            <person name="Vesth T.C."/>
            <person name="Theobald S."/>
            <person name="Frisvad J.C."/>
            <person name="Larsen T.O."/>
            <person name="Kjaerboelling I."/>
            <person name="Rothschild-Mancinelli K."/>
            <person name="Lyhne E.K."/>
            <person name="Kogle M.E."/>
            <person name="Barry K."/>
            <person name="Clum A."/>
            <person name="Na H."/>
            <person name="Ledsgaard L."/>
            <person name="Lin J."/>
            <person name="Lipzen A."/>
            <person name="Kuo A."/>
            <person name="Riley R."/>
            <person name="Mondo S."/>
            <person name="Labutti K."/>
            <person name="Haridas S."/>
            <person name="Pangalinan J."/>
            <person name="Salamov A.A."/>
            <person name="Simmons B.A."/>
            <person name="Magnuson J.K."/>
            <person name="Chen J."/>
            <person name="Drula E."/>
            <person name="Henrissat B."/>
            <person name="Wiebenga A."/>
            <person name="Lubbers R.J."/>
            <person name="Gomes A.C."/>
            <person name="Makela M.R."/>
            <person name="Stajich J."/>
            <person name="Grigoriev I.V."/>
            <person name="Mortensen U.H."/>
            <person name="De Vries R.P."/>
            <person name="Baker S.E."/>
            <person name="Andersen M.R."/>
        </authorList>
    </citation>
    <scope>NUCLEOTIDE SEQUENCE [LARGE SCALE GENOMIC DNA]</scope>
    <source>
        <strain evidence="3 4">CBS 209.92</strain>
    </source>
</reference>
<dbReference type="Gene3D" id="2.120.10.80">
    <property type="entry name" value="Kelch-type beta propeller"/>
    <property type="match status" value="2"/>
</dbReference>
<evidence type="ECO:0000313" key="3">
    <source>
        <dbReference type="EMBL" id="KAL2797346.1"/>
    </source>
</evidence>
<keyword evidence="1" id="KW-0677">Repeat</keyword>
<sequence length="339" mass="36208">MARAFWKKLTSDPSIQRSSQALSVIGNNAYLYGGELRPREPVDSSVYRIPLDTGLTSDAQITTLPSTDPSPQPRVGTASTTIGDKIYLFSGRGGVAMAPVEENGSLWAFDTKSTSWSQLGPTPGTLFPQGRSYHALTSNGTDTIYLHAGCPTTDRLSDLWAFDITTEVWRELPSAPGPARGGTSIAFSNGKIYRMNGFDGNTEQGGALDIFDIATNEWKTITFPANSVSGPEARSVATLLAVTISGRESLVTLFGERDPSSLGHAGAGKMLGDVWAFDVQDEKWSEISVSEGESAKPAARGWFDADVVDLDGGRSGIVVHGGLAESNERLGDVWVLELE</sequence>
<dbReference type="InterPro" id="IPR015915">
    <property type="entry name" value="Kelch-typ_b-propeller"/>
</dbReference>
<accession>A0ABR4GEA0</accession>
<dbReference type="PANTHER" id="PTHR47435:SF4">
    <property type="entry name" value="KELCH REPEAT PROTEIN (AFU_ORTHOLOGUE AFUA_5G12780)"/>
    <property type="match status" value="1"/>
</dbReference>
<proteinExistence type="predicted"/>
<protein>
    <submittedName>
        <fullName evidence="3">Kelch repeat-containing protein</fullName>
    </submittedName>
</protein>
<dbReference type="PANTHER" id="PTHR47435">
    <property type="entry name" value="KELCH REPEAT PROTEIN (AFU_ORTHOLOGUE AFUA_5G12780)"/>
    <property type="match status" value="1"/>
</dbReference>
<keyword evidence="4" id="KW-1185">Reference proteome</keyword>
<evidence type="ECO:0000256" key="2">
    <source>
        <dbReference type="ARBA" id="ARBA00023004"/>
    </source>
</evidence>
<dbReference type="Proteomes" id="UP001610563">
    <property type="component" value="Unassembled WGS sequence"/>
</dbReference>
<dbReference type="Pfam" id="PF24681">
    <property type="entry name" value="Kelch_KLHDC2_KLHL20_DRC7"/>
    <property type="match status" value="1"/>
</dbReference>
<dbReference type="EMBL" id="JBFTWV010000020">
    <property type="protein sequence ID" value="KAL2797346.1"/>
    <property type="molecule type" value="Genomic_DNA"/>
</dbReference>
<dbReference type="SUPFAM" id="SSF117281">
    <property type="entry name" value="Kelch motif"/>
    <property type="match status" value="1"/>
</dbReference>
<evidence type="ECO:0000313" key="4">
    <source>
        <dbReference type="Proteomes" id="UP001610563"/>
    </source>
</evidence>
<name>A0ABR4GEA0_9EURO</name>
<keyword evidence="2" id="KW-0408">Iron</keyword>
<evidence type="ECO:0000256" key="1">
    <source>
        <dbReference type="ARBA" id="ARBA00022737"/>
    </source>
</evidence>